<feature type="domain" description="Myb-like" evidence="5">
    <location>
        <begin position="62"/>
        <end position="112"/>
    </location>
</feature>
<dbReference type="InterPro" id="IPR009057">
    <property type="entry name" value="Homeodomain-like_sf"/>
</dbReference>
<keyword evidence="9" id="KW-1185">Reference proteome</keyword>
<evidence type="ECO:0000256" key="1">
    <source>
        <dbReference type="ARBA" id="ARBA00004123"/>
    </source>
</evidence>
<evidence type="ECO:0000259" key="6">
    <source>
        <dbReference type="PROSITE" id="PS51294"/>
    </source>
</evidence>
<dbReference type="FunFam" id="1.10.10.60:FF:000001">
    <property type="entry name" value="MYB-related transcription factor"/>
    <property type="match status" value="1"/>
</dbReference>
<dbReference type="SMART" id="SM00717">
    <property type="entry name" value="SANT"/>
    <property type="match status" value="2"/>
</dbReference>
<feature type="domain" description="HTH myb-type" evidence="6">
    <location>
        <begin position="9"/>
        <end position="61"/>
    </location>
</feature>
<evidence type="ECO:0000256" key="2">
    <source>
        <dbReference type="ARBA" id="ARBA00022737"/>
    </source>
</evidence>
<dbReference type="InterPro" id="IPR017930">
    <property type="entry name" value="Myb_dom"/>
</dbReference>
<dbReference type="InterPro" id="IPR001005">
    <property type="entry name" value="SANT/Myb"/>
</dbReference>
<sequence length="299" mass="34326">MVRAPSIDKNGIKKGEWSKEEDDKLKAYINRYGIWNWRQLPKYAGLSRCGKSCRLRWKNYLQPDVKRGNFTKEEEDIIINLHNQLGKKWSIFAKHLPGRTDNEIKNYWHTHLKKRTQGQNNLTPPSNQVKAESSCQTPQILKEEIKREPSQTDNNHHQISTLGLCQGLTSPSVSGCSTGLSRSYYDAPSHQESSGNIWNQDLMVEDYELAQGSSCSDFSFSYSDDSNMSNLMTAGDHTTITPTYECFDDFWSQLLETDYMVSSYKHQQPFVDPVNIPSSPIADEVFLWSYDLSSDESNR</sequence>
<protein>
    <submittedName>
        <fullName evidence="7">Uncharacterized protein</fullName>
    </submittedName>
</protein>
<dbReference type="PROSITE" id="PS50090">
    <property type="entry name" value="MYB_LIKE"/>
    <property type="match status" value="2"/>
</dbReference>
<dbReference type="EMBL" id="LNRQ01000003">
    <property type="protein sequence ID" value="KZN00955.1"/>
    <property type="molecule type" value="Genomic_DNA"/>
</dbReference>
<gene>
    <name evidence="7" type="ORF">DCAR_009709</name>
    <name evidence="8" type="ORF">DCAR_0310963</name>
</gene>
<dbReference type="InterPro" id="IPR015495">
    <property type="entry name" value="Myb_TF_plants"/>
</dbReference>
<dbReference type="AlphaFoldDB" id="A0A161WQK8"/>
<feature type="domain" description="HTH myb-type" evidence="6">
    <location>
        <begin position="62"/>
        <end position="116"/>
    </location>
</feature>
<dbReference type="PANTHER" id="PTHR10641">
    <property type="entry name" value="MYB FAMILY TRANSCRIPTION FACTOR"/>
    <property type="match status" value="1"/>
</dbReference>
<dbReference type="SUPFAM" id="SSF46689">
    <property type="entry name" value="Homeodomain-like"/>
    <property type="match status" value="1"/>
</dbReference>
<reference evidence="8" key="2">
    <citation type="submission" date="2022-03" db="EMBL/GenBank/DDBJ databases">
        <title>Draft title - Genomic analysis of global carrot germplasm unveils the trajectory of domestication and the origin of high carotenoid orange carrot.</title>
        <authorList>
            <person name="Iorizzo M."/>
            <person name="Ellison S."/>
            <person name="Senalik D."/>
            <person name="Macko-Podgorni A."/>
            <person name="Grzebelus D."/>
            <person name="Bostan H."/>
            <person name="Rolling W."/>
            <person name="Curaba J."/>
            <person name="Simon P."/>
        </authorList>
    </citation>
    <scope>NUCLEOTIDE SEQUENCE</scope>
    <source>
        <tissue evidence="8">Leaf</tissue>
    </source>
</reference>
<keyword evidence="4" id="KW-0539">Nucleus</keyword>
<dbReference type="Pfam" id="PF00249">
    <property type="entry name" value="Myb_DNA-binding"/>
    <property type="match status" value="2"/>
</dbReference>
<dbReference type="GO" id="GO:0005634">
    <property type="term" value="C:nucleus"/>
    <property type="evidence" value="ECO:0007669"/>
    <property type="project" value="UniProtKB-SubCell"/>
</dbReference>
<dbReference type="Gramene" id="KZN00955">
    <property type="protein sequence ID" value="KZN00955"/>
    <property type="gene ID" value="DCAR_009709"/>
</dbReference>
<evidence type="ECO:0000259" key="5">
    <source>
        <dbReference type="PROSITE" id="PS50090"/>
    </source>
</evidence>
<accession>A0A161WQK8</accession>
<dbReference type="PANTHER" id="PTHR10641:SF1402">
    <property type="entry name" value="TRANSCRIPTION FACTOR MYB8-LIKE"/>
    <property type="match status" value="1"/>
</dbReference>
<evidence type="ECO:0000256" key="4">
    <source>
        <dbReference type="ARBA" id="ARBA00023242"/>
    </source>
</evidence>
<keyword evidence="3" id="KW-0238">DNA-binding</keyword>
<dbReference type="KEGG" id="dcr:108213218"/>
<reference evidence="7" key="1">
    <citation type="journal article" date="2016" name="Nat. Genet.">
        <title>A high-quality carrot genome assembly provides new insights into carotenoid accumulation and asterid genome evolution.</title>
        <authorList>
            <person name="Iorizzo M."/>
            <person name="Ellison S."/>
            <person name="Senalik D."/>
            <person name="Zeng P."/>
            <person name="Satapoomin P."/>
            <person name="Huang J."/>
            <person name="Bowman M."/>
            <person name="Iovene M."/>
            <person name="Sanseverino W."/>
            <person name="Cavagnaro P."/>
            <person name="Yildiz M."/>
            <person name="Macko-Podgorni A."/>
            <person name="Moranska E."/>
            <person name="Grzebelus E."/>
            <person name="Grzebelus D."/>
            <person name="Ashrafi H."/>
            <person name="Zheng Z."/>
            <person name="Cheng S."/>
            <person name="Spooner D."/>
            <person name="Van Deynze A."/>
            <person name="Simon P."/>
        </authorList>
    </citation>
    <scope>NUCLEOTIDE SEQUENCE [LARGE SCALE GENOMIC DNA]</scope>
    <source>
        <tissue evidence="7">Leaf</tissue>
    </source>
</reference>
<dbReference type="GO" id="GO:0003677">
    <property type="term" value="F:DNA binding"/>
    <property type="evidence" value="ECO:0007669"/>
    <property type="project" value="UniProtKB-KW"/>
</dbReference>
<evidence type="ECO:0000313" key="8">
    <source>
        <dbReference type="EMBL" id="WOG91713.1"/>
    </source>
</evidence>
<proteinExistence type="predicted"/>
<comment type="subcellular location">
    <subcellularLocation>
        <location evidence="1">Nucleus</location>
    </subcellularLocation>
</comment>
<dbReference type="EMBL" id="CP093345">
    <property type="protein sequence ID" value="WOG91713.1"/>
    <property type="molecule type" value="Genomic_DNA"/>
</dbReference>
<feature type="domain" description="Myb-like" evidence="5">
    <location>
        <begin position="9"/>
        <end position="61"/>
    </location>
</feature>
<evidence type="ECO:0000256" key="3">
    <source>
        <dbReference type="ARBA" id="ARBA00023125"/>
    </source>
</evidence>
<dbReference type="OrthoDB" id="2143914at2759"/>
<evidence type="ECO:0000313" key="7">
    <source>
        <dbReference type="EMBL" id="KZN00955.1"/>
    </source>
</evidence>
<dbReference type="Gene3D" id="1.10.10.60">
    <property type="entry name" value="Homeodomain-like"/>
    <property type="match status" value="2"/>
</dbReference>
<dbReference type="CDD" id="cd00167">
    <property type="entry name" value="SANT"/>
    <property type="match status" value="2"/>
</dbReference>
<dbReference type="PROSITE" id="PS51294">
    <property type="entry name" value="HTH_MYB"/>
    <property type="match status" value="2"/>
</dbReference>
<keyword evidence="2" id="KW-0677">Repeat</keyword>
<evidence type="ECO:0000313" key="9">
    <source>
        <dbReference type="Proteomes" id="UP000077755"/>
    </source>
</evidence>
<organism evidence="7">
    <name type="scientific">Daucus carota subsp. sativus</name>
    <name type="common">Carrot</name>
    <dbReference type="NCBI Taxonomy" id="79200"/>
    <lineage>
        <taxon>Eukaryota</taxon>
        <taxon>Viridiplantae</taxon>
        <taxon>Streptophyta</taxon>
        <taxon>Embryophyta</taxon>
        <taxon>Tracheophyta</taxon>
        <taxon>Spermatophyta</taxon>
        <taxon>Magnoliopsida</taxon>
        <taxon>eudicotyledons</taxon>
        <taxon>Gunneridae</taxon>
        <taxon>Pentapetalae</taxon>
        <taxon>asterids</taxon>
        <taxon>campanulids</taxon>
        <taxon>Apiales</taxon>
        <taxon>Apiaceae</taxon>
        <taxon>Apioideae</taxon>
        <taxon>Scandiceae</taxon>
        <taxon>Daucinae</taxon>
        <taxon>Daucus</taxon>
        <taxon>Daucus sect. Daucus</taxon>
    </lineage>
</organism>
<name>A0A161WQK8_DAUCS</name>
<dbReference type="Proteomes" id="UP000077755">
    <property type="component" value="Chromosome 3"/>
</dbReference>